<evidence type="ECO:0008006" key="3">
    <source>
        <dbReference type="Google" id="ProtNLM"/>
    </source>
</evidence>
<evidence type="ECO:0000313" key="2">
    <source>
        <dbReference type="Proteomes" id="UP000000268"/>
    </source>
</evidence>
<dbReference type="OrthoDB" id="572766at2"/>
<dbReference type="Pfam" id="PF12599">
    <property type="entry name" value="DUF3768"/>
    <property type="match status" value="1"/>
</dbReference>
<sequence>MTITEATQAPTIAQLNDRFRQGDHTLGQVYTTQLVQGLSSKEQQELFRLVRTFDEFTKDNDLWKEHDYGSVEFKGGKYFFKIDYYAPDLIHGSEDPTNTAITTRVMTIMHSSEY</sequence>
<gene>
    <name evidence="1" type="ordered locus">AM1_C0316</name>
</gene>
<protein>
    <recommendedName>
        <fullName evidence="3">DUF3768 domain-containing protein</fullName>
    </recommendedName>
</protein>
<dbReference type="Proteomes" id="UP000000268">
    <property type="component" value="Plasmid pREB3"/>
</dbReference>
<dbReference type="RefSeq" id="WP_012167560.1">
    <property type="nucleotide sequence ID" value="NC_009928.1"/>
</dbReference>
<dbReference type="EMBL" id="CP000840">
    <property type="protein sequence ID" value="ABW32244.1"/>
    <property type="molecule type" value="Genomic_DNA"/>
</dbReference>
<geneLocation type="plasmid" evidence="1 2">
    <name>pREB3</name>
</geneLocation>
<dbReference type="AlphaFoldDB" id="A8ZN45"/>
<name>A8ZN45_ACAM1</name>
<accession>A8ZN45</accession>
<dbReference type="HOGENOM" id="CLU_125485_0_0_3"/>
<keyword evidence="2" id="KW-1185">Reference proteome</keyword>
<keyword evidence="1" id="KW-0614">Plasmid</keyword>
<proteinExistence type="predicted"/>
<dbReference type="KEGG" id="amr:AM1_C0316"/>
<organism evidence="1 2">
    <name type="scientific">Acaryochloris marina (strain MBIC 11017)</name>
    <dbReference type="NCBI Taxonomy" id="329726"/>
    <lineage>
        <taxon>Bacteria</taxon>
        <taxon>Bacillati</taxon>
        <taxon>Cyanobacteriota</taxon>
        <taxon>Cyanophyceae</taxon>
        <taxon>Acaryochloridales</taxon>
        <taxon>Acaryochloridaceae</taxon>
        <taxon>Acaryochloris</taxon>
    </lineage>
</organism>
<reference evidence="1 2" key="1">
    <citation type="journal article" date="2008" name="Proc. Natl. Acad. Sci. U.S.A.">
        <title>Niche adaptation and genome expansion in the chlorophyll d-producing cyanobacterium Acaryochloris marina.</title>
        <authorList>
            <person name="Swingley W.D."/>
            <person name="Chen M."/>
            <person name="Cheung P.C."/>
            <person name="Conrad A.L."/>
            <person name="Dejesa L.C."/>
            <person name="Hao J."/>
            <person name="Honchak B.M."/>
            <person name="Karbach L.E."/>
            <person name="Kurdoglu A."/>
            <person name="Lahiri S."/>
            <person name="Mastrian S.D."/>
            <person name="Miyashita H."/>
            <person name="Page L."/>
            <person name="Ramakrishna P."/>
            <person name="Satoh S."/>
            <person name="Sattley W.M."/>
            <person name="Shimada Y."/>
            <person name="Taylor H.L."/>
            <person name="Tomo T."/>
            <person name="Tsuchiya T."/>
            <person name="Wang Z.T."/>
            <person name="Raymond J."/>
            <person name="Mimuro M."/>
            <person name="Blankenship R.E."/>
            <person name="Touchman J.W."/>
        </authorList>
    </citation>
    <scope>NUCLEOTIDE SEQUENCE [LARGE SCALE GENOMIC DNA]</scope>
    <source>
        <strain evidence="2">MBIC 11017</strain>
        <plasmid evidence="2">Plasmid pREB3</plasmid>
    </source>
</reference>
<evidence type="ECO:0000313" key="1">
    <source>
        <dbReference type="EMBL" id="ABW32244.1"/>
    </source>
</evidence>
<dbReference type="InterPro" id="IPR022243">
    <property type="entry name" value="DUF3768"/>
</dbReference>